<name>A0A4C2EIS0_9EURY</name>
<comment type="caution">
    <text evidence="1">The sequence shown here is derived from an EMBL/GenBank/DDBJ whole genome shotgun (WGS) entry which is preliminary data.</text>
</comment>
<dbReference type="Proteomes" id="UP000304382">
    <property type="component" value="Unassembled WGS sequence"/>
</dbReference>
<protein>
    <submittedName>
        <fullName evidence="1">Uncharacterized protein</fullName>
    </submittedName>
</protein>
<organism evidence="1 2">
    <name type="scientific">Haloarcula mannanilytica</name>
    <dbReference type="NCBI Taxonomy" id="2509225"/>
    <lineage>
        <taxon>Archaea</taxon>
        <taxon>Methanobacteriati</taxon>
        <taxon>Methanobacteriota</taxon>
        <taxon>Stenosarchaea group</taxon>
        <taxon>Halobacteria</taxon>
        <taxon>Halobacteriales</taxon>
        <taxon>Haloarculaceae</taxon>
        <taxon>Haloarcula</taxon>
    </lineage>
</organism>
<keyword evidence="2" id="KW-1185">Reference proteome</keyword>
<evidence type="ECO:0000313" key="2">
    <source>
        <dbReference type="Proteomes" id="UP000304382"/>
    </source>
</evidence>
<gene>
    <name evidence="1" type="ORF">Harman_04380</name>
</gene>
<dbReference type="EMBL" id="BIXZ01000001">
    <property type="protein sequence ID" value="GCF12503.1"/>
    <property type="molecule type" value="Genomic_DNA"/>
</dbReference>
<accession>A0A4C2EIS0</accession>
<evidence type="ECO:0000313" key="1">
    <source>
        <dbReference type="EMBL" id="GCF12503.1"/>
    </source>
</evidence>
<dbReference type="AlphaFoldDB" id="A0A4C2EIS0"/>
<reference evidence="1 2" key="1">
    <citation type="submission" date="2019-02" db="EMBL/GenBank/DDBJ databases">
        <title>Haloarcula mannanilyticum sp. nov., a mannan degrading haloarchaeon isolated from commercial salt.</title>
        <authorList>
            <person name="Enomoto S."/>
            <person name="Shimane Y."/>
            <person name="Kamekura M."/>
            <person name="Ito T."/>
            <person name="Moriya O."/>
            <person name="Ihara K."/>
            <person name="Takahashi-Ando N."/>
            <person name="Fukushima Y."/>
            <person name="Yoshida Y."/>
            <person name="Usama R."/>
            <person name="Takai K."/>
            <person name="Minegishi H."/>
        </authorList>
    </citation>
    <scope>NUCLEOTIDE SEQUENCE [LARGE SCALE GENOMIC DNA]</scope>
    <source>
        <strain evidence="1 2">MD130-1</strain>
    </source>
</reference>
<sequence length="72" mass="8128">MIDSENRISVGVPQRLDRCGHGPLTLRPNGVGGLFDGVNGTKPLKKFFESILLGNKLRMLLIKNIESRFYWL</sequence>
<proteinExistence type="predicted"/>